<dbReference type="AlphaFoldDB" id="A0A398BBY8"/>
<keyword evidence="2" id="KW-1185">Reference proteome</keyword>
<gene>
    <name evidence="1" type="ORF">D1953_05085</name>
</gene>
<comment type="caution">
    <text evidence="1">The sequence shown here is derived from an EMBL/GenBank/DDBJ whole genome shotgun (WGS) entry which is preliminary data.</text>
</comment>
<sequence>MNEHILCQKGTNNIQLIRMNNGMPLTGFEPALTIVKHRLGENAPPYGFSPEEIPSASANLLFGASETLTL</sequence>
<reference evidence="1 2" key="1">
    <citation type="submission" date="2018-08" db="EMBL/GenBank/DDBJ databases">
        <title>Bacillus jemisoniae sp. nov., Bacillus chryseoplanitiae sp. nov., Bacillus resnikiae sp. nov., and Bacillus frankliniae sp. nov., isolated from Viking spacecraft and associated surfaces.</title>
        <authorList>
            <person name="Seuylemezian A."/>
            <person name="Vaishampayan P."/>
        </authorList>
    </citation>
    <scope>NUCLEOTIDE SEQUENCE [LARGE SCALE GENOMIC DNA]</scope>
    <source>
        <strain evidence="1 2">MA001</strain>
    </source>
</reference>
<accession>A0A398BBY8</accession>
<organism evidence="1 2">
    <name type="scientific">Peribacillus asahii</name>
    <dbReference type="NCBI Taxonomy" id="228899"/>
    <lineage>
        <taxon>Bacteria</taxon>
        <taxon>Bacillati</taxon>
        <taxon>Bacillota</taxon>
        <taxon>Bacilli</taxon>
        <taxon>Bacillales</taxon>
        <taxon>Bacillaceae</taxon>
        <taxon>Peribacillus</taxon>
    </lineage>
</organism>
<proteinExistence type="predicted"/>
<protein>
    <submittedName>
        <fullName evidence="1">Uncharacterized protein</fullName>
    </submittedName>
</protein>
<dbReference type="EMBL" id="QWVS01000011">
    <property type="protein sequence ID" value="RID87565.1"/>
    <property type="molecule type" value="Genomic_DNA"/>
</dbReference>
<evidence type="ECO:0000313" key="1">
    <source>
        <dbReference type="EMBL" id="RID87565.1"/>
    </source>
</evidence>
<evidence type="ECO:0000313" key="2">
    <source>
        <dbReference type="Proteomes" id="UP000266016"/>
    </source>
</evidence>
<dbReference type="Proteomes" id="UP000266016">
    <property type="component" value="Unassembled WGS sequence"/>
</dbReference>
<name>A0A398BBY8_9BACI</name>